<reference evidence="1 2" key="1">
    <citation type="submission" date="2024-10" db="EMBL/GenBank/DDBJ databases">
        <title>Updated reference genomes for cyclostephanoid diatoms.</title>
        <authorList>
            <person name="Roberts W.R."/>
            <person name="Alverson A.J."/>
        </authorList>
    </citation>
    <scope>NUCLEOTIDE SEQUENCE [LARGE SCALE GENOMIC DNA]</scope>
    <source>
        <strain evidence="1 2">AJA276-08</strain>
    </source>
</reference>
<organism evidence="1 2">
    <name type="scientific">Stephanodiscus triporus</name>
    <dbReference type="NCBI Taxonomy" id="2934178"/>
    <lineage>
        <taxon>Eukaryota</taxon>
        <taxon>Sar</taxon>
        <taxon>Stramenopiles</taxon>
        <taxon>Ochrophyta</taxon>
        <taxon>Bacillariophyta</taxon>
        <taxon>Coscinodiscophyceae</taxon>
        <taxon>Thalassiosirophycidae</taxon>
        <taxon>Stephanodiscales</taxon>
        <taxon>Stephanodiscaceae</taxon>
        <taxon>Stephanodiscus</taxon>
    </lineage>
</organism>
<accession>A0ABD3ME17</accession>
<proteinExistence type="predicted"/>
<dbReference type="EMBL" id="JALLAZ020001830">
    <property type="protein sequence ID" value="KAL3762370.1"/>
    <property type="molecule type" value="Genomic_DNA"/>
</dbReference>
<gene>
    <name evidence="1" type="ORF">ACHAW5_011111</name>
</gene>
<comment type="caution">
    <text evidence="1">The sequence shown here is derived from an EMBL/GenBank/DDBJ whole genome shotgun (WGS) entry which is preliminary data.</text>
</comment>
<evidence type="ECO:0000313" key="2">
    <source>
        <dbReference type="Proteomes" id="UP001530315"/>
    </source>
</evidence>
<dbReference type="Proteomes" id="UP001530315">
    <property type="component" value="Unassembled WGS sequence"/>
</dbReference>
<sequence>MVTLYSAAVIKMKSSGGRTVDSHDDSNHVSFLGAIGQIIKSCSTIHTHHESLNNQSTSTHSDLNRSVRFHTVEFREYPIILCDNPSASGPPVGLGWGYDPKNTLQAQVDAYEANREGLRRSKSELRIPPYVREFILLENGYTRSEIRSMVKMLEKVKERRRKENLRQHNIIERYYWYCCFIP</sequence>
<dbReference type="AlphaFoldDB" id="A0ABD3ME17"/>
<protein>
    <submittedName>
        <fullName evidence="1">Uncharacterized protein</fullName>
    </submittedName>
</protein>
<evidence type="ECO:0000313" key="1">
    <source>
        <dbReference type="EMBL" id="KAL3762370.1"/>
    </source>
</evidence>
<name>A0ABD3ME17_9STRA</name>
<keyword evidence="2" id="KW-1185">Reference proteome</keyword>